<reference evidence="2 3" key="1">
    <citation type="submission" date="2021-06" db="EMBL/GenBank/DDBJ databases">
        <title>Caerostris extrusa draft genome.</title>
        <authorList>
            <person name="Kono N."/>
            <person name="Arakawa K."/>
        </authorList>
    </citation>
    <scope>NUCLEOTIDE SEQUENCE [LARGE SCALE GENOMIC DNA]</scope>
</reference>
<sequence>MPFTTLKRASWEKLNLLHIFLMTNDKATKHFSDIHQGIDCEETAATEMASQYGDPNQNSYNPSDYEIEP</sequence>
<dbReference type="Proteomes" id="UP001054945">
    <property type="component" value="Unassembled WGS sequence"/>
</dbReference>
<keyword evidence="3" id="KW-1185">Reference proteome</keyword>
<evidence type="ECO:0000256" key="1">
    <source>
        <dbReference type="SAM" id="MobiDB-lite"/>
    </source>
</evidence>
<accession>A0AAV4XU08</accession>
<name>A0AAV4XU08_CAEEX</name>
<gene>
    <name evidence="2" type="ORF">CEXT_232281</name>
</gene>
<feature type="region of interest" description="Disordered" evidence="1">
    <location>
        <begin position="45"/>
        <end position="69"/>
    </location>
</feature>
<protein>
    <submittedName>
        <fullName evidence="2">Uncharacterized protein</fullName>
    </submittedName>
</protein>
<dbReference type="AlphaFoldDB" id="A0AAV4XU08"/>
<organism evidence="2 3">
    <name type="scientific">Caerostris extrusa</name>
    <name type="common">Bark spider</name>
    <name type="synonym">Caerostris bankana</name>
    <dbReference type="NCBI Taxonomy" id="172846"/>
    <lineage>
        <taxon>Eukaryota</taxon>
        <taxon>Metazoa</taxon>
        <taxon>Ecdysozoa</taxon>
        <taxon>Arthropoda</taxon>
        <taxon>Chelicerata</taxon>
        <taxon>Arachnida</taxon>
        <taxon>Araneae</taxon>
        <taxon>Araneomorphae</taxon>
        <taxon>Entelegynae</taxon>
        <taxon>Araneoidea</taxon>
        <taxon>Araneidae</taxon>
        <taxon>Caerostris</taxon>
    </lineage>
</organism>
<feature type="compositionally biased region" description="Polar residues" evidence="1">
    <location>
        <begin position="53"/>
        <end position="62"/>
    </location>
</feature>
<proteinExistence type="predicted"/>
<dbReference type="EMBL" id="BPLR01000932">
    <property type="protein sequence ID" value="GIY98531.1"/>
    <property type="molecule type" value="Genomic_DNA"/>
</dbReference>
<comment type="caution">
    <text evidence="2">The sequence shown here is derived from an EMBL/GenBank/DDBJ whole genome shotgun (WGS) entry which is preliminary data.</text>
</comment>
<evidence type="ECO:0000313" key="3">
    <source>
        <dbReference type="Proteomes" id="UP001054945"/>
    </source>
</evidence>
<evidence type="ECO:0000313" key="2">
    <source>
        <dbReference type="EMBL" id="GIY98531.1"/>
    </source>
</evidence>